<dbReference type="Gene3D" id="3.80.10.10">
    <property type="entry name" value="Ribonuclease Inhibitor"/>
    <property type="match status" value="1"/>
</dbReference>
<gene>
    <name evidence="2" type="ORF">HINF_LOCUS11574</name>
    <name evidence="1" type="ORF">HINF_LOCUS26079</name>
</gene>
<dbReference type="EMBL" id="CATOUU010000654">
    <property type="protein sequence ID" value="CAI9938434.1"/>
    <property type="molecule type" value="Genomic_DNA"/>
</dbReference>
<dbReference type="InterPro" id="IPR001611">
    <property type="entry name" value="Leu-rich_rpt"/>
</dbReference>
<dbReference type="EMBL" id="CAXDID020000025">
    <property type="protein sequence ID" value="CAL5990742.1"/>
    <property type="molecule type" value="Genomic_DNA"/>
</dbReference>
<comment type="caution">
    <text evidence="1">The sequence shown here is derived from an EMBL/GenBank/DDBJ whole genome shotgun (WGS) entry which is preliminary data.</text>
</comment>
<keyword evidence="3" id="KW-1185">Reference proteome</keyword>
<sequence length="42" mass="4758">MSEYSLQQIDQIGSLVNLEELDVSENQLTHTGLIQQLKSLKN</sequence>
<name>A0AA86PP66_9EUKA</name>
<reference evidence="1" key="1">
    <citation type="submission" date="2023-06" db="EMBL/GenBank/DDBJ databases">
        <authorList>
            <person name="Kurt Z."/>
        </authorList>
    </citation>
    <scope>NUCLEOTIDE SEQUENCE</scope>
</reference>
<protein>
    <submittedName>
        <fullName evidence="1">Leucine-rich repeat domain superfamily</fullName>
    </submittedName>
    <submittedName>
        <fullName evidence="2">Leucine-rich_repeat domain superfamily</fullName>
    </submittedName>
</protein>
<evidence type="ECO:0000313" key="3">
    <source>
        <dbReference type="Proteomes" id="UP001642409"/>
    </source>
</evidence>
<dbReference type="PROSITE" id="PS51450">
    <property type="entry name" value="LRR"/>
    <property type="match status" value="1"/>
</dbReference>
<evidence type="ECO:0000313" key="2">
    <source>
        <dbReference type="EMBL" id="CAL5990742.1"/>
    </source>
</evidence>
<accession>A0AA86PP66</accession>
<evidence type="ECO:0000313" key="1">
    <source>
        <dbReference type="EMBL" id="CAI9938434.1"/>
    </source>
</evidence>
<dbReference type="InterPro" id="IPR032675">
    <property type="entry name" value="LRR_dom_sf"/>
</dbReference>
<reference evidence="2 3" key="2">
    <citation type="submission" date="2024-07" db="EMBL/GenBank/DDBJ databases">
        <authorList>
            <person name="Akdeniz Z."/>
        </authorList>
    </citation>
    <scope>NUCLEOTIDE SEQUENCE [LARGE SCALE GENOMIC DNA]</scope>
</reference>
<dbReference type="SUPFAM" id="SSF52058">
    <property type="entry name" value="L domain-like"/>
    <property type="match status" value="1"/>
</dbReference>
<dbReference type="AlphaFoldDB" id="A0AA86PP66"/>
<proteinExistence type="predicted"/>
<dbReference type="Proteomes" id="UP001642409">
    <property type="component" value="Unassembled WGS sequence"/>
</dbReference>
<organism evidence="1">
    <name type="scientific">Hexamita inflata</name>
    <dbReference type="NCBI Taxonomy" id="28002"/>
    <lineage>
        <taxon>Eukaryota</taxon>
        <taxon>Metamonada</taxon>
        <taxon>Diplomonadida</taxon>
        <taxon>Hexamitidae</taxon>
        <taxon>Hexamitinae</taxon>
        <taxon>Hexamita</taxon>
    </lineage>
</organism>